<feature type="region of interest" description="Disordered" evidence="1">
    <location>
        <begin position="277"/>
        <end position="299"/>
    </location>
</feature>
<sequence>MLPHTPNGSDELGGLLQQHLSELDDSLANLTRSYGSVQDVGVEPSVSVPGTDALLSARPVPHCIKESLPPPSSPPSAPELPKMAIRLMENSGPAFDVEQIPSACAETLETLVDARPAHDPGLLEVLFQGIETKKLSTDEALTSLERACRTERAEVVQPEKSECQKEASSAPSERPYTRCRQCGVLGLQVRALAQSLSGLAARTVQWSAGLSHRRQQDLVDMVLCYLRPLEHLDERLETLCCELASAPWLADTPPPSSIHPPASLRIPTEASLGSVGAREHWQAEAGKDADLGTGQVETL</sequence>
<evidence type="ECO:0000313" key="3">
    <source>
        <dbReference type="Proteomes" id="UP000604046"/>
    </source>
</evidence>
<evidence type="ECO:0000256" key="1">
    <source>
        <dbReference type="SAM" id="MobiDB-lite"/>
    </source>
</evidence>
<evidence type="ECO:0000313" key="2">
    <source>
        <dbReference type="EMBL" id="CAE7539583.1"/>
    </source>
</evidence>
<dbReference type="EMBL" id="CAJNDS010002597">
    <property type="protein sequence ID" value="CAE7539583.1"/>
    <property type="molecule type" value="Genomic_DNA"/>
</dbReference>
<comment type="caution">
    <text evidence="2">The sequence shown here is derived from an EMBL/GenBank/DDBJ whole genome shotgun (WGS) entry which is preliminary data.</text>
</comment>
<dbReference type="AlphaFoldDB" id="A0A812TV10"/>
<gene>
    <name evidence="2" type="ORF">SNAT2548_LOCUS30257</name>
</gene>
<name>A0A812TV10_9DINO</name>
<accession>A0A812TV10</accession>
<dbReference type="Proteomes" id="UP000604046">
    <property type="component" value="Unassembled WGS sequence"/>
</dbReference>
<reference evidence="2" key="1">
    <citation type="submission" date="2021-02" db="EMBL/GenBank/DDBJ databases">
        <authorList>
            <person name="Dougan E. K."/>
            <person name="Rhodes N."/>
            <person name="Thang M."/>
            <person name="Chan C."/>
        </authorList>
    </citation>
    <scope>NUCLEOTIDE SEQUENCE</scope>
</reference>
<organism evidence="2 3">
    <name type="scientific">Symbiodinium natans</name>
    <dbReference type="NCBI Taxonomy" id="878477"/>
    <lineage>
        <taxon>Eukaryota</taxon>
        <taxon>Sar</taxon>
        <taxon>Alveolata</taxon>
        <taxon>Dinophyceae</taxon>
        <taxon>Suessiales</taxon>
        <taxon>Symbiodiniaceae</taxon>
        <taxon>Symbiodinium</taxon>
    </lineage>
</organism>
<keyword evidence="3" id="KW-1185">Reference proteome</keyword>
<feature type="compositionally biased region" description="Basic and acidic residues" evidence="1">
    <location>
        <begin position="277"/>
        <end position="290"/>
    </location>
</feature>
<proteinExistence type="predicted"/>
<protein>
    <submittedName>
        <fullName evidence="2">Uncharacterized protein</fullName>
    </submittedName>
</protein>